<dbReference type="Proteomes" id="UP000076858">
    <property type="component" value="Unassembled WGS sequence"/>
</dbReference>
<feature type="compositionally biased region" description="Low complexity" evidence="1">
    <location>
        <begin position="143"/>
        <end position="152"/>
    </location>
</feature>
<reference evidence="2 3" key="1">
    <citation type="submission" date="2016-03" db="EMBL/GenBank/DDBJ databases">
        <title>EvidentialGene: Evidence-directed Construction of Genes on Genomes.</title>
        <authorList>
            <person name="Gilbert D.G."/>
            <person name="Choi J.-H."/>
            <person name="Mockaitis K."/>
            <person name="Colbourne J."/>
            <person name="Pfrender M."/>
        </authorList>
    </citation>
    <scope>NUCLEOTIDE SEQUENCE [LARGE SCALE GENOMIC DNA]</scope>
    <source>
        <strain evidence="2 3">Xinb3</strain>
        <tissue evidence="2">Complete organism</tissue>
    </source>
</reference>
<dbReference type="EMBL" id="LRGB01003619">
    <property type="protein sequence ID" value="KZS02726.1"/>
    <property type="molecule type" value="Genomic_DNA"/>
</dbReference>
<feature type="compositionally biased region" description="Polar residues" evidence="1">
    <location>
        <begin position="82"/>
        <end position="92"/>
    </location>
</feature>
<organism evidence="2 3">
    <name type="scientific">Daphnia magna</name>
    <dbReference type="NCBI Taxonomy" id="35525"/>
    <lineage>
        <taxon>Eukaryota</taxon>
        <taxon>Metazoa</taxon>
        <taxon>Ecdysozoa</taxon>
        <taxon>Arthropoda</taxon>
        <taxon>Crustacea</taxon>
        <taxon>Branchiopoda</taxon>
        <taxon>Diplostraca</taxon>
        <taxon>Cladocera</taxon>
        <taxon>Anomopoda</taxon>
        <taxon>Daphniidae</taxon>
        <taxon>Daphnia</taxon>
    </lineage>
</organism>
<evidence type="ECO:0000256" key="1">
    <source>
        <dbReference type="SAM" id="MobiDB-lite"/>
    </source>
</evidence>
<feature type="region of interest" description="Disordered" evidence="1">
    <location>
        <begin position="114"/>
        <end position="168"/>
    </location>
</feature>
<evidence type="ECO:0000313" key="3">
    <source>
        <dbReference type="Proteomes" id="UP000076858"/>
    </source>
</evidence>
<gene>
    <name evidence="2" type="ORF">APZ42_000114</name>
</gene>
<sequence length="168" mass="18450">MGEQLSKLVDSAKKTSSEIAANTNLVKDSRQSLRAMDQKIKEVNLNLTAQIEGLKTTMEVNKIHLRTIQEQVLDQETRLPKRSQTSAATQNIPARASLKSIEATVMHRRDLSNRYVPTGTSAQDPAQRPLSIMPSTCNPCLPPGDDTSSDSTPEPPPATDPSSSWWLL</sequence>
<accession>A0A164JWP7</accession>
<name>A0A164JWP7_9CRUS</name>
<dbReference type="AlphaFoldDB" id="A0A164JWP7"/>
<feature type="region of interest" description="Disordered" evidence="1">
    <location>
        <begin position="76"/>
        <end position="95"/>
    </location>
</feature>
<protein>
    <submittedName>
        <fullName evidence="2">Uncharacterized protein</fullName>
    </submittedName>
</protein>
<evidence type="ECO:0000313" key="2">
    <source>
        <dbReference type="EMBL" id="KZS02726.1"/>
    </source>
</evidence>
<feature type="region of interest" description="Disordered" evidence="1">
    <location>
        <begin position="1"/>
        <end position="20"/>
    </location>
</feature>
<comment type="caution">
    <text evidence="2">The sequence shown here is derived from an EMBL/GenBank/DDBJ whole genome shotgun (WGS) entry which is preliminary data.</text>
</comment>
<proteinExistence type="predicted"/>
<keyword evidence="3" id="KW-1185">Reference proteome</keyword>